<keyword evidence="4 7" id="KW-0812">Transmembrane</keyword>
<feature type="transmembrane region" description="Helical" evidence="7">
    <location>
        <begin position="206"/>
        <end position="231"/>
    </location>
</feature>
<keyword evidence="2 7" id="KW-0813">Transport</keyword>
<accession>A0ABN8FFL2</accession>
<dbReference type="InterPro" id="IPR035906">
    <property type="entry name" value="MetI-like_sf"/>
</dbReference>
<proteinExistence type="inferred from homology"/>
<dbReference type="CDD" id="cd06261">
    <property type="entry name" value="TM_PBP2"/>
    <property type="match status" value="1"/>
</dbReference>
<feature type="transmembrane region" description="Helical" evidence="7">
    <location>
        <begin position="95"/>
        <end position="119"/>
    </location>
</feature>
<dbReference type="Pfam" id="PF00528">
    <property type="entry name" value="BPD_transp_1"/>
    <property type="match status" value="1"/>
</dbReference>
<comment type="similarity">
    <text evidence="7">Belongs to the binding-protein-dependent transport system permease family.</text>
</comment>
<dbReference type="InterPro" id="IPR000515">
    <property type="entry name" value="MetI-like"/>
</dbReference>
<gene>
    <name evidence="10" type="primary">araQ_6</name>
    <name evidence="10" type="ORF">PAECIP111894_01297</name>
</gene>
<evidence type="ECO:0000259" key="9">
    <source>
        <dbReference type="PROSITE" id="PS50928"/>
    </source>
</evidence>
<name>A0ABN8FFL2_9BACL</name>
<evidence type="ECO:0000256" key="1">
    <source>
        <dbReference type="ARBA" id="ARBA00004651"/>
    </source>
</evidence>
<keyword evidence="3" id="KW-1003">Cell membrane</keyword>
<feature type="transmembrane region" description="Helical" evidence="7">
    <location>
        <begin position="163"/>
        <end position="185"/>
    </location>
</feature>
<keyword evidence="11" id="KW-1185">Reference proteome</keyword>
<dbReference type="Proteomes" id="UP000838749">
    <property type="component" value="Unassembled WGS sequence"/>
</dbReference>
<keyword evidence="6 7" id="KW-0472">Membrane</keyword>
<feature type="transmembrane region" description="Helical" evidence="7">
    <location>
        <begin position="287"/>
        <end position="306"/>
    </location>
</feature>
<evidence type="ECO:0000256" key="6">
    <source>
        <dbReference type="ARBA" id="ARBA00023136"/>
    </source>
</evidence>
<sequence>MLSQTETAIGPSGRTGKRTKRQRQPNEISNISNLLINIFFWIYTAICVVPLILVIIVSFSDEQSVVQHGYSFFPNKWDISSYEFLLKDYWQIIDAAAVSLFVTVVGTILSLVIMAMYAYPISRGDFPHRNFFSFFMFFTLLFNGGLVPWYLVYTQMMHLKDTLWILIMPLLVSAFFVIILRTFFANTIPPALVESAKIDGAPEFRIFVQIILPLSLPVLATVGLFQTLAYWNDWYLSLIFISPEGHVNLQYLMYKTMLNVQFLTASPQAMAALAAQGVEINLPTETVRMAMAVIGIGPIVFVYSFFQKYFIKGLTVGAVKG</sequence>
<keyword evidence="5 7" id="KW-1133">Transmembrane helix</keyword>
<evidence type="ECO:0000256" key="4">
    <source>
        <dbReference type="ARBA" id="ARBA00022692"/>
    </source>
</evidence>
<comment type="subcellular location">
    <subcellularLocation>
        <location evidence="1 7">Cell membrane</location>
        <topology evidence="1 7">Multi-pass membrane protein</topology>
    </subcellularLocation>
</comment>
<dbReference type="PANTHER" id="PTHR43744">
    <property type="entry name" value="ABC TRANSPORTER PERMEASE PROTEIN MG189-RELATED-RELATED"/>
    <property type="match status" value="1"/>
</dbReference>
<evidence type="ECO:0000256" key="8">
    <source>
        <dbReference type="SAM" id="MobiDB-lite"/>
    </source>
</evidence>
<evidence type="ECO:0000313" key="11">
    <source>
        <dbReference type="Proteomes" id="UP000838749"/>
    </source>
</evidence>
<evidence type="ECO:0000256" key="5">
    <source>
        <dbReference type="ARBA" id="ARBA00022989"/>
    </source>
</evidence>
<dbReference type="EMBL" id="CAKMAB010000005">
    <property type="protein sequence ID" value="CAH1055147.1"/>
    <property type="molecule type" value="Genomic_DNA"/>
</dbReference>
<evidence type="ECO:0000256" key="2">
    <source>
        <dbReference type="ARBA" id="ARBA00022448"/>
    </source>
</evidence>
<feature type="transmembrane region" description="Helical" evidence="7">
    <location>
        <begin position="34"/>
        <end position="59"/>
    </location>
</feature>
<comment type="caution">
    <text evidence="10">The sequence shown here is derived from an EMBL/GenBank/DDBJ whole genome shotgun (WGS) entry which is preliminary data.</text>
</comment>
<organism evidence="10 11">
    <name type="scientific">Paenibacillus pseudetheri</name>
    <dbReference type="NCBI Taxonomy" id="2897682"/>
    <lineage>
        <taxon>Bacteria</taxon>
        <taxon>Bacillati</taxon>
        <taxon>Bacillota</taxon>
        <taxon>Bacilli</taxon>
        <taxon>Bacillales</taxon>
        <taxon>Paenibacillaceae</taxon>
        <taxon>Paenibacillus</taxon>
    </lineage>
</organism>
<dbReference type="Gene3D" id="1.10.3720.10">
    <property type="entry name" value="MetI-like"/>
    <property type="match status" value="1"/>
</dbReference>
<dbReference type="SUPFAM" id="SSF161098">
    <property type="entry name" value="MetI-like"/>
    <property type="match status" value="1"/>
</dbReference>
<evidence type="ECO:0000313" key="10">
    <source>
        <dbReference type="EMBL" id="CAH1055147.1"/>
    </source>
</evidence>
<feature type="region of interest" description="Disordered" evidence="8">
    <location>
        <begin position="1"/>
        <end position="23"/>
    </location>
</feature>
<reference evidence="10" key="1">
    <citation type="submission" date="2021-12" db="EMBL/GenBank/DDBJ databases">
        <authorList>
            <person name="Criscuolo A."/>
        </authorList>
    </citation>
    <scope>NUCLEOTIDE SEQUENCE</scope>
    <source>
        <strain evidence="10">CIP111894</strain>
    </source>
</reference>
<evidence type="ECO:0000256" key="7">
    <source>
        <dbReference type="RuleBase" id="RU363032"/>
    </source>
</evidence>
<protein>
    <submittedName>
        <fullName evidence="10">L-arabinose transport system permease protein AraQ</fullName>
    </submittedName>
</protein>
<dbReference type="PANTHER" id="PTHR43744:SF9">
    <property type="entry name" value="POLYGALACTURONAN_RHAMNOGALACTURONAN TRANSPORT SYSTEM PERMEASE PROTEIN YTCP"/>
    <property type="match status" value="1"/>
</dbReference>
<evidence type="ECO:0000256" key="3">
    <source>
        <dbReference type="ARBA" id="ARBA00022475"/>
    </source>
</evidence>
<feature type="transmembrane region" description="Helical" evidence="7">
    <location>
        <begin position="131"/>
        <end position="151"/>
    </location>
</feature>
<dbReference type="PROSITE" id="PS50928">
    <property type="entry name" value="ABC_TM1"/>
    <property type="match status" value="1"/>
</dbReference>
<feature type="domain" description="ABC transmembrane type-1" evidence="9">
    <location>
        <begin position="96"/>
        <end position="291"/>
    </location>
</feature>